<name>Q9X560_ENTFC</name>
<sequence>MIMSSQLYSFVKITTYVTKTESLIHHNNKRKRNPSDWISFSLHKLYLLRQ</sequence>
<protein>
    <submittedName>
        <fullName evidence="1">Uncharacterized protein</fullName>
    </submittedName>
</protein>
<evidence type="ECO:0000313" key="1">
    <source>
        <dbReference type="EMBL" id="AAD28223.1"/>
    </source>
</evidence>
<organism evidence="1">
    <name type="scientific">Enterococcus faecium</name>
    <name type="common">Streptococcus faecium</name>
    <dbReference type="NCBI Taxonomy" id="1352"/>
    <lineage>
        <taxon>Bacteria</taxon>
        <taxon>Bacillati</taxon>
        <taxon>Bacillota</taxon>
        <taxon>Bacilli</taxon>
        <taxon>Lactobacillales</taxon>
        <taxon>Enterococcaceae</taxon>
        <taxon>Enterococcus</taxon>
    </lineage>
</organism>
<reference evidence="1" key="1">
    <citation type="journal article" date="1999" name="Appl. Environ. Microbiol.">
        <title>Atypical genetic locus associated with constitutive production of enterocin B by Enterococcus faecium BFE 900.</title>
        <authorList>
            <person name="Franz C.M."/>
            <person name="Worobo R.W."/>
            <person name="Quadri L.E."/>
            <person name="Schillinger U."/>
            <person name="Holzapfel W.H."/>
            <person name="Vederas J.C."/>
            <person name="Stiles M.E."/>
        </authorList>
    </citation>
    <scope>NUCLEOTIDE SEQUENCE</scope>
    <source>
        <strain evidence="1">BFE 900</strain>
    </source>
</reference>
<accession>Q9X560</accession>
<dbReference type="EMBL" id="AF121254">
    <property type="protein sequence ID" value="AAD28223.1"/>
    <property type="molecule type" value="Genomic_DNA"/>
</dbReference>
<dbReference type="AlphaFoldDB" id="Q9X560"/>
<proteinExistence type="predicted"/>